<accession>A0A4S2JWA3</accession>
<keyword evidence="2" id="KW-1185">Reference proteome</keyword>
<organism evidence="1 2">
    <name type="scientific">Temnothorax longispinosus</name>
    <dbReference type="NCBI Taxonomy" id="300112"/>
    <lineage>
        <taxon>Eukaryota</taxon>
        <taxon>Metazoa</taxon>
        <taxon>Ecdysozoa</taxon>
        <taxon>Arthropoda</taxon>
        <taxon>Hexapoda</taxon>
        <taxon>Insecta</taxon>
        <taxon>Pterygota</taxon>
        <taxon>Neoptera</taxon>
        <taxon>Endopterygota</taxon>
        <taxon>Hymenoptera</taxon>
        <taxon>Apocrita</taxon>
        <taxon>Aculeata</taxon>
        <taxon>Formicoidea</taxon>
        <taxon>Formicidae</taxon>
        <taxon>Myrmicinae</taxon>
        <taxon>Temnothorax</taxon>
    </lineage>
</organism>
<proteinExistence type="predicted"/>
<evidence type="ECO:0000313" key="1">
    <source>
        <dbReference type="EMBL" id="TGZ38418.1"/>
    </source>
</evidence>
<dbReference type="AlphaFoldDB" id="A0A4S2JWA3"/>
<dbReference type="Proteomes" id="UP000310200">
    <property type="component" value="Unassembled WGS sequence"/>
</dbReference>
<gene>
    <name evidence="1" type="ORF">DBV15_06752</name>
</gene>
<name>A0A4S2JWA3_9HYME</name>
<protein>
    <submittedName>
        <fullName evidence="1">Uncharacterized protein</fullName>
    </submittedName>
</protein>
<dbReference type="EMBL" id="QBLH01003435">
    <property type="protein sequence ID" value="TGZ38418.1"/>
    <property type="molecule type" value="Genomic_DNA"/>
</dbReference>
<comment type="caution">
    <text evidence="1">The sequence shown here is derived from an EMBL/GenBank/DDBJ whole genome shotgun (WGS) entry which is preliminary data.</text>
</comment>
<sequence length="270" mass="30613">MTRVPYGNSIRAVEIYGSLLTNSVNPPTVSFIHNVIRDARDEITSHVITIWPARPLVTISENELNRHLRHLQPWNYTTSLFLALRQLSRAFNTHTRVTDIVATVQYKSDAQYSLADISIIHVHVLEYGGVEIASQLGEEEEDEGDGAGRAVSTASFITNLFHPVVEIVRYALPKRQHRNLHRTIGVSTSVACTITVIRNASRLHRRARRSRWSKVLSERLVVGGWWWSRIKNSRAWGTADDVAHALEANPRVDNSFEWLLTIMGPPPRTK</sequence>
<evidence type="ECO:0000313" key="2">
    <source>
        <dbReference type="Proteomes" id="UP000310200"/>
    </source>
</evidence>
<reference evidence="1 2" key="1">
    <citation type="journal article" date="2019" name="Philos. Trans. R. Soc. Lond., B, Biol. Sci.">
        <title>Ant behaviour and brain gene expression of defending hosts depend on the ecological success of the intruding social parasite.</title>
        <authorList>
            <person name="Kaur R."/>
            <person name="Stoldt M."/>
            <person name="Jongepier E."/>
            <person name="Feldmeyer B."/>
            <person name="Menzel F."/>
            <person name="Bornberg-Bauer E."/>
            <person name="Foitzik S."/>
        </authorList>
    </citation>
    <scope>NUCLEOTIDE SEQUENCE [LARGE SCALE GENOMIC DNA]</scope>
    <source>
        <tissue evidence="1">Whole body</tissue>
    </source>
</reference>